<accession>A0A1I4SAK8</accession>
<dbReference type="AlphaFoldDB" id="A0A1I4SAK8"/>
<proteinExistence type="predicted"/>
<protein>
    <recommendedName>
        <fullName evidence="3">Thiazolylpeptide-type bacteriocin</fullName>
    </recommendedName>
</protein>
<dbReference type="Proteomes" id="UP000199470">
    <property type="component" value="Unassembled WGS sequence"/>
</dbReference>
<keyword evidence="2" id="KW-1185">Reference proteome</keyword>
<organism evidence="1 2">
    <name type="scientific">Rugamonas rubra</name>
    <dbReference type="NCBI Taxonomy" id="758825"/>
    <lineage>
        <taxon>Bacteria</taxon>
        <taxon>Pseudomonadati</taxon>
        <taxon>Pseudomonadota</taxon>
        <taxon>Betaproteobacteria</taxon>
        <taxon>Burkholderiales</taxon>
        <taxon>Oxalobacteraceae</taxon>
        <taxon>Telluria group</taxon>
        <taxon>Rugamonas</taxon>
    </lineage>
</organism>
<reference evidence="1 2" key="1">
    <citation type="submission" date="2016-10" db="EMBL/GenBank/DDBJ databases">
        <authorList>
            <person name="de Groot N.N."/>
        </authorList>
    </citation>
    <scope>NUCLEOTIDE SEQUENCE [LARGE SCALE GENOMIC DNA]</scope>
    <source>
        <strain evidence="1 2">ATCC 43154</strain>
    </source>
</reference>
<dbReference type="EMBL" id="FOTW01000025">
    <property type="protein sequence ID" value="SFM61519.1"/>
    <property type="molecule type" value="Genomic_DNA"/>
</dbReference>
<evidence type="ECO:0000313" key="1">
    <source>
        <dbReference type="EMBL" id="SFM61519.1"/>
    </source>
</evidence>
<sequence>MEIQIDTSFILITDSTESEYLQDDMNGALADVSVSCCTCSCSCCC</sequence>
<evidence type="ECO:0008006" key="3">
    <source>
        <dbReference type="Google" id="ProtNLM"/>
    </source>
</evidence>
<evidence type="ECO:0000313" key="2">
    <source>
        <dbReference type="Proteomes" id="UP000199470"/>
    </source>
</evidence>
<dbReference type="RefSeq" id="WP_174900650.1">
    <property type="nucleotide sequence ID" value="NZ_FOTW01000025.1"/>
</dbReference>
<name>A0A1I4SAK8_9BURK</name>
<gene>
    <name evidence="1" type="ORF">SAMN02982985_04713</name>
</gene>
<dbReference type="STRING" id="758825.SAMN02982985_04713"/>